<gene>
    <name evidence="1" type="ORF">CLIB1423_04S07470</name>
</gene>
<reference evidence="1" key="1">
    <citation type="submission" date="2022-03" db="EMBL/GenBank/DDBJ databases">
        <authorList>
            <person name="Legras J.-L."/>
            <person name="Devillers H."/>
            <person name="Grondin C."/>
        </authorList>
    </citation>
    <scope>NUCLEOTIDE SEQUENCE</scope>
    <source>
        <strain evidence="1">CLIB 1423</strain>
    </source>
</reference>
<accession>A0A9P0QNJ9</accession>
<keyword evidence="2" id="KW-1185">Reference proteome</keyword>
<name>A0A9P0QNJ9_9ASCO</name>
<dbReference type="AlphaFoldDB" id="A0A9P0QNJ9"/>
<dbReference type="EMBL" id="CAKXYY010000004">
    <property type="protein sequence ID" value="CAH2351855.1"/>
    <property type="molecule type" value="Genomic_DNA"/>
</dbReference>
<protein>
    <submittedName>
        <fullName evidence="1">Uncharacterized protein</fullName>
    </submittedName>
</protein>
<dbReference type="Proteomes" id="UP000837801">
    <property type="component" value="Unassembled WGS sequence"/>
</dbReference>
<comment type="caution">
    <text evidence="1">The sequence shown here is derived from an EMBL/GenBank/DDBJ whole genome shotgun (WGS) entry which is preliminary data.</text>
</comment>
<organism evidence="1 2">
    <name type="scientific">[Candida] railenensis</name>
    <dbReference type="NCBI Taxonomy" id="45579"/>
    <lineage>
        <taxon>Eukaryota</taxon>
        <taxon>Fungi</taxon>
        <taxon>Dikarya</taxon>
        <taxon>Ascomycota</taxon>
        <taxon>Saccharomycotina</taxon>
        <taxon>Pichiomycetes</taxon>
        <taxon>Debaryomycetaceae</taxon>
        <taxon>Kurtzmaniella</taxon>
    </lineage>
</organism>
<evidence type="ECO:0000313" key="1">
    <source>
        <dbReference type="EMBL" id="CAH2351855.1"/>
    </source>
</evidence>
<evidence type="ECO:0000313" key="2">
    <source>
        <dbReference type="Proteomes" id="UP000837801"/>
    </source>
</evidence>
<sequence length="256" mass="28712">MKLLSLYIFLASFATTFGAKFNLRLLANTYSDSTFSNYGLAPVYQNDSYFDGLVFLLGENPVTFVYDNETQIVSYTQNNKEYYLYVQDDYLVGQTDIDIDKIGSYNKFLMNMDGTLWVTKINNNVGYNLFYTYPTKTEIYNHKTYLSVFLLADQTQSLDTQMFTIVYKISGNSTNPILPYSSEETATNITTITLINSTETSSPNATAGGAHISSSTSGIRYTSTVIKTETQNYADRSSCSYTSLMSTLLLSLLAIL</sequence>
<proteinExistence type="predicted"/>